<reference evidence="1 2" key="1">
    <citation type="journal article" date="2018" name="Front. Plant Sci.">
        <title>Red Clover (Trifolium pratense) and Zigzag Clover (T. medium) - A Picture of Genomic Similarities and Differences.</title>
        <authorList>
            <person name="Dluhosova J."/>
            <person name="Istvanek J."/>
            <person name="Nedelnik J."/>
            <person name="Repkova J."/>
        </authorList>
    </citation>
    <scope>NUCLEOTIDE SEQUENCE [LARGE SCALE GENOMIC DNA]</scope>
    <source>
        <strain evidence="2">cv. 10/8</strain>
        <tissue evidence="1">Leaf</tissue>
    </source>
</reference>
<comment type="caution">
    <text evidence="1">The sequence shown here is derived from an EMBL/GenBank/DDBJ whole genome shotgun (WGS) entry which is preliminary data.</text>
</comment>
<dbReference type="Proteomes" id="UP000265520">
    <property type="component" value="Unassembled WGS sequence"/>
</dbReference>
<dbReference type="EMBL" id="LXQA011210499">
    <property type="protein sequence ID" value="MCI89100.1"/>
    <property type="molecule type" value="Genomic_DNA"/>
</dbReference>
<accession>A0A392VRQ1</accession>
<organism evidence="1 2">
    <name type="scientific">Trifolium medium</name>
    <dbReference type="NCBI Taxonomy" id="97028"/>
    <lineage>
        <taxon>Eukaryota</taxon>
        <taxon>Viridiplantae</taxon>
        <taxon>Streptophyta</taxon>
        <taxon>Embryophyta</taxon>
        <taxon>Tracheophyta</taxon>
        <taxon>Spermatophyta</taxon>
        <taxon>Magnoliopsida</taxon>
        <taxon>eudicotyledons</taxon>
        <taxon>Gunneridae</taxon>
        <taxon>Pentapetalae</taxon>
        <taxon>rosids</taxon>
        <taxon>fabids</taxon>
        <taxon>Fabales</taxon>
        <taxon>Fabaceae</taxon>
        <taxon>Papilionoideae</taxon>
        <taxon>50 kb inversion clade</taxon>
        <taxon>NPAAA clade</taxon>
        <taxon>Hologalegina</taxon>
        <taxon>IRL clade</taxon>
        <taxon>Trifolieae</taxon>
        <taxon>Trifolium</taxon>
    </lineage>
</organism>
<dbReference type="AlphaFoldDB" id="A0A392VRQ1"/>
<keyword evidence="2" id="KW-1185">Reference proteome</keyword>
<sequence length="51" mass="5877">MVWRDAPVQNSKLKVCNGYLRVAQDRWRAAQARELVQIFAFNEGKSVSLII</sequence>
<name>A0A392VRQ1_9FABA</name>
<evidence type="ECO:0000313" key="2">
    <source>
        <dbReference type="Proteomes" id="UP000265520"/>
    </source>
</evidence>
<evidence type="ECO:0000313" key="1">
    <source>
        <dbReference type="EMBL" id="MCI89100.1"/>
    </source>
</evidence>
<proteinExistence type="predicted"/>
<feature type="non-terminal residue" evidence="1">
    <location>
        <position position="51"/>
    </location>
</feature>
<protein>
    <submittedName>
        <fullName evidence="1">Uncharacterized protein</fullName>
    </submittedName>
</protein>